<proteinExistence type="predicted"/>
<dbReference type="AlphaFoldDB" id="A0A9D7FRG9"/>
<dbReference type="Proteomes" id="UP000807542">
    <property type="component" value="Unassembled WGS sequence"/>
</dbReference>
<dbReference type="EMBL" id="JADRCP010000001">
    <property type="protein sequence ID" value="MBK5175487.1"/>
    <property type="molecule type" value="Genomic_DNA"/>
</dbReference>
<dbReference type="RefSeq" id="WP_228397345.1">
    <property type="nucleotide sequence ID" value="NZ_JADRCP010000001.1"/>
</dbReference>
<organism evidence="2 3">
    <name type="scientific">Limnobaculum xujianqingii</name>
    <dbReference type="NCBI Taxonomy" id="2738837"/>
    <lineage>
        <taxon>Bacteria</taxon>
        <taxon>Pseudomonadati</taxon>
        <taxon>Pseudomonadota</taxon>
        <taxon>Gammaproteobacteria</taxon>
        <taxon>Enterobacterales</taxon>
        <taxon>Budviciaceae</taxon>
        <taxon>Limnobaculum</taxon>
    </lineage>
</organism>
<evidence type="ECO:0000313" key="4">
    <source>
        <dbReference type="Proteomes" id="UP001296969"/>
    </source>
</evidence>
<dbReference type="Pfam" id="PF13665">
    <property type="entry name" value="Tox-PAAR-like"/>
    <property type="match status" value="1"/>
</dbReference>
<sequence length="143" mass="15705">MAKEVYANHDEISGKASGVTAFATTPDVCHTPPPPPPLVAAKIGIPVPYPNFSDSCDTVAGTKTIKLRGKMACRKNKSYYKTSKGDELATSQFRKGILNQTIKGETYATRWSFDVKFEKKNVVRHSDSTKHNVKKRRSGTAMA</sequence>
<evidence type="ECO:0000313" key="3">
    <source>
        <dbReference type="Proteomes" id="UP000807542"/>
    </source>
</evidence>
<comment type="caution">
    <text evidence="2">The sequence shown here is derived from an EMBL/GenBank/DDBJ whole genome shotgun (WGS) entry which is preliminary data.</text>
</comment>
<dbReference type="EMBL" id="JADRCQ010000001">
    <property type="protein sequence ID" value="MBK5072178.1"/>
    <property type="molecule type" value="Genomic_DNA"/>
</dbReference>
<gene>
    <name evidence="2" type="ORF">I2492_04000</name>
    <name evidence="1" type="ORF">I2493_04000</name>
</gene>
<evidence type="ECO:0000313" key="2">
    <source>
        <dbReference type="EMBL" id="MBK5175487.1"/>
    </source>
</evidence>
<name>A0A9D7FRG9_9GAMM</name>
<protein>
    <submittedName>
        <fullName evidence="2">DUF4150 domain-containing protein</fullName>
    </submittedName>
</protein>
<evidence type="ECO:0000313" key="1">
    <source>
        <dbReference type="EMBL" id="MBK5072178.1"/>
    </source>
</evidence>
<accession>A0A9D7FRG9</accession>
<reference evidence="2 4" key="1">
    <citation type="submission" date="2020-11" db="EMBL/GenBank/DDBJ databases">
        <title>Insectihabitans protaetiae gen. nov. sp. nov. and Insectihabitans allomyrinae sp. nov., isolated from larvae of Protaetia brevitarsis seulensis and Allomyrina dichotoma, respectively.</title>
        <authorList>
            <person name="Lee S.D."/>
            <person name="Byeon Y.-S."/>
            <person name="Kim S.-M."/>
            <person name="Yang H.L."/>
            <person name="Kim I.S."/>
        </authorList>
    </citation>
    <scope>NUCLEOTIDE SEQUENCE</scope>
    <source>
        <strain evidence="2">CWB-B4</strain>
        <strain evidence="1 4">CWB-B43</strain>
    </source>
</reference>
<dbReference type="Proteomes" id="UP001296969">
    <property type="component" value="Unassembled WGS sequence"/>
</dbReference>
<keyword evidence="4" id="KW-1185">Reference proteome</keyword>